<proteinExistence type="predicted"/>
<dbReference type="Proteomes" id="UP000472372">
    <property type="component" value="Chromosome 10"/>
</dbReference>
<keyword evidence="2" id="KW-0472">Membrane</keyword>
<organism evidence="3 4">
    <name type="scientific">Pyrenophora teres f. teres</name>
    <dbReference type="NCBI Taxonomy" id="97479"/>
    <lineage>
        <taxon>Eukaryota</taxon>
        <taxon>Fungi</taxon>
        <taxon>Dikarya</taxon>
        <taxon>Ascomycota</taxon>
        <taxon>Pezizomycotina</taxon>
        <taxon>Dothideomycetes</taxon>
        <taxon>Pleosporomycetidae</taxon>
        <taxon>Pleosporales</taxon>
        <taxon>Pleosporineae</taxon>
        <taxon>Pleosporaceae</taxon>
        <taxon>Pyrenophora</taxon>
    </lineage>
</organism>
<evidence type="ECO:0000256" key="2">
    <source>
        <dbReference type="SAM" id="Phobius"/>
    </source>
</evidence>
<reference evidence="3" key="1">
    <citation type="submission" date="2021-02" db="EMBL/GenBank/DDBJ databases">
        <authorList>
            <person name="Syme A R."/>
            <person name="Syme A R."/>
            <person name="Moolhuijzen P."/>
        </authorList>
    </citation>
    <scope>NUCLEOTIDE SEQUENCE</scope>
    <source>
        <strain evidence="3">W1-1</strain>
    </source>
</reference>
<gene>
    <name evidence="3" type="ORF">PTTW11_10120</name>
</gene>
<evidence type="ECO:0000313" key="3">
    <source>
        <dbReference type="EMBL" id="CAE7211053.1"/>
    </source>
</evidence>
<feature type="region of interest" description="Disordered" evidence="1">
    <location>
        <begin position="67"/>
        <end position="116"/>
    </location>
</feature>
<keyword evidence="2" id="KW-1133">Transmembrane helix</keyword>
<evidence type="ECO:0000313" key="4">
    <source>
        <dbReference type="Proteomes" id="UP000472372"/>
    </source>
</evidence>
<sequence length="147" mass="16320">MAPIQRRTTELSPQVYIAIISLATLFVCGIFCCIIFYKVCSKQRKREKAMRRMQEERTPFVGAQYMAPVGAQSNQQSPPCPQQPGHQELNANRYDMPLELQGSDRPSAPPVHQIDGYTAAPSFDDKAIELPAYAAVKGTNNGYGSPR</sequence>
<evidence type="ECO:0000256" key="1">
    <source>
        <dbReference type="SAM" id="MobiDB-lite"/>
    </source>
</evidence>
<feature type="transmembrane region" description="Helical" evidence="2">
    <location>
        <begin position="15"/>
        <end position="40"/>
    </location>
</feature>
<accession>A0A6S6WEN2</accession>
<dbReference type="AlphaFoldDB" id="A0A6S6WEN2"/>
<dbReference type="EMBL" id="HG992986">
    <property type="protein sequence ID" value="CAE7211053.1"/>
    <property type="molecule type" value="Genomic_DNA"/>
</dbReference>
<name>A0A6S6WEN2_9PLEO</name>
<keyword evidence="2" id="KW-0812">Transmembrane</keyword>
<protein>
    <submittedName>
        <fullName evidence="3">Uncharacterized protein</fullName>
    </submittedName>
</protein>